<feature type="transmembrane region" description="Helical" evidence="10">
    <location>
        <begin position="324"/>
        <end position="344"/>
    </location>
</feature>
<feature type="transmembrane region" description="Helical" evidence="10">
    <location>
        <begin position="497"/>
        <end position="515"/>
    </location>
</feature>
<comment type="function">
    <text evidence="9">Catalyzes the conversion of 1-hydroxy-2-methyl-2-(E)-butenyl 4-diphosphate (HMBPP) into a mixture of isopentenyl diphosphate (IPP) and dimethylallyl diphosphate (DMAPP). Acts in the terminal step of the DOXP/MEP pathway for isoprenoid precursor biosynthesis.</text>
</comment>
<dbReference type="GO" id="GO:0016765">
    <property type="term" value="F:transferase activity, transferring alkyl or aryl (other than methyl) groups"/>
    <property type="evidence" value="ECO:0007669"/>
    <property type="project" value="InterPro"/>
</dbReference>
<evidence type="ECO:0000256" key="1">
    <source>
        <dbReference type="ARBA" id="ARBA00004141"/>
    </source>
</evidence>
<dbReference type="Gene3D" id="3.40.50.11270">
    <property type="match status" value="1"/>
</dbReference>
<keyword evidence="2 9" id="KW-0004">4Fe-4S</keyword>
<dbReference type="Pfam" id="PF01040">
    <property type="entry name" value="UbiA"/>
    <property type="match status" value="1"/>
</dbReference>
<feature type="binding site" evidence="9">
    <location>
        <position position="217"/>
    </location>
    <ligand>
        <name>isopentenyl diphosphate</name>
        <dbReference type="ChEBI" id="CHEBI:128769"/>
    </ligand>
</feature>
<dbReference type="PANTHER" id="PTHR30426">
    <property type="entry name" value="4-HYDROXY-3-METHYLBUT-2-ENYL DIPHOSPHATE REDUCTASE"/>
    <property type="match status" value="1"/>
</dbReference>
<dbReference type="NCBIfam" id="TIGR00216">
    <property type="entry name" value="ispH_lytB"/>
    <property type="match status" value="1"/>
</dbReference>
<evidence type="ECO:0000256" key="9">
    <source>
        <dbReference type="HAMAP-Rule" id="MF_00191"/>
    </source>
</evidence>
<feature type="binding site" evidence="9">
    <location>
        <position position="123"/>
    </location>
    <ligand>
        <name>(2E)-4-hydroxy-3-methylbut-2-enyl diphosphate</name>
        <dbReference type="ChEBI" id="CHEBI:128753"/>
    </ligand>
</feature>
<dbReference type="UniPathway" id="UPA00056">
    <property type="reaction ID" value="UER00097"/>
</dbReference>
<keyword evidence="4 9" id="KW-0479">Metal-binding</keyword>
<feature type="binding site" evidence="9">
    <location>
        <position position="123"/>
    </location>
    <ligand>
        <name>isopentenyl diphosphate</name>
        <dbReference type="ChEBI" id="CHEBI:128769"/>
    </ligand>
</feature>
<feature type="binding site" evidence="9">
    <location>
        <position position="41"/>
    </location>
    <ligand>
        <name>dimethylallyl diphosphate</name>
        <dbReference type="ChEBI" id="CHEBI:57623"/>
    </ligand>
</feature>
<feature type="binding site" evidence="9">
    <location>
        <position position="73"/>
    </location>
    <ligand>
        <name>isopentenyl diphosphate</name>
        <dbReference type="ChEBI" id="CHEBI:128769"/>
    </ligand>
</feature>
<feature type="transmembrane region" description="Helical" evidence="10">
    <location>
        <begin position="552"/>
        <end position="572"/>
    </location>
</feature>
<keyword evidence="9 11" id="KW-0560">Oxidoreductase</keyword>
<keyword evidence="9" id="KW-0414">Isoprene biosynthesis</keyword>
<dbReference type="UniPathway" id="UPA00059">
    <property type="reaction ID" value="UER00105"/>
</dbReference>
<dbReference type="GO" id="GO:0050992">
    <property type="term" value="P:dimethylallyl diphosphate biosynthetic process"/>
    <property type="evidence" value="ECO:0007669"/>
    <property type="project" value="UniProtKB-UniRule"/>
</dbReference>
<comment type="similarity">
    <text evidence="9">Belongs to the IspH family.</text>
</comment>
<feature type="binding site" evidence="9">
    <location>
        <position position="219"/>
    </location>
    <ligand>
        <name>isopentenyl diphosphate</name>
        <dbReference type="ChEBI" id="CHEBI:128769"/>
    </ligand>
</feature>
<dbReference type="GO" id="GO:0016020">
    <property type="term" value="C:membrane"/>
    <property type="evidence" value="ECO:0007669"/>
    <property type="project" value="UniProtKB-SubCell"/>
</dbReference>
<evidence type="ECO:0000313" key="11">
    <source>
        <dbReference type="EMBL" id="HHS29930.1"/>
    </source>
</evidence>
<evidence type="ECO:0000256" key="6">
    <source>
        <dbReference type="ARBA" id="ARBA00023004"/>
    </source>
</evidence>
<comment type="caution">
    <text evidence="11">The sequence shown here is derived from an EMBL/GenBank/DDBJ whole genome shotgun (WGS) entry which is preliminary data.</text>
</comment>
<proteinExistence type="inferred from homology"/>
<dbReference type="GO" id="GO:0051745">
    <property type="term" value="F:4-hydroxy-3-methylbut-2-enyl diphosphate reductase activity"/>
    <property type="evidence" value="ECO:0007669"/>
    <property type="project" value="UniProtKB-UniRule"/>
</dbReference>
<dbReference type="NCBIfam" id="NF002187">
    <property type="entry name" value="PRK01045.1-1"/>
    <property type="match status" value="1"/>
</dbReference>
<feature type="binding site" evidence="9">
    <location>
        <position position="219"/>
    </location>
    <ligand>
        <name>dimethylallyl diphosphate</name>
        <dbReference type="ChEBI" id="CHEBI:57623"/>
    </ligand>
</feature>
<comment type="pathway">
    <text evidence="9">Isoprenoid biosynthesis; dimethylallyl diphosphate biosynthesis; dimethylallyl diphosphate from (2E)-4-hydroxy-3-methylbutenyl diphosphate: step 1/1.</text>
</comment>
<dbReference type="HAMAP" id="MF_00191">
    <property type="entry name" value="IspH"/>
    <property type="match status" value="1"/>
</dbReference>
<dbReference type="GO" id="GO:0016114">
    <property type="term" value="P:terpenoid biosynthetic process"/>
    <property type="evidence" value="ECO:0007669"/>
    <property type="project" value="UniProtKB-UniRule"/>
</dbReference>
<feature type="binding site" evidence="9">
    <location>
        <position position="217"/>
    </location>
    <ligand>
        <name>dimethylallyl diphosphate</name>
        <dbReference type="ChEBI" id="CHEBI:57623"/>
    </ligand>
</feature>
<dbReference type="Gene3D" id="3.40.1010.20">
    <property type="entry name" value="4-hydroxy-3-methylbut-2-enyl diphosphate reductase, catalytic domain"/>
    <property type="match status" value="2"/>
</dbReference>
<keyword evidence="8 10" id="KW-0472">Membrane</keyword>
<reference evidence="11" key="1">
    <citation type="journal article" date="2020" name="mSystems">
        <title>Genome- and Community-Level Interaction Insights into Carbon Utilization and Element Cycling Functions of Hydrothermarchaeota in Hydrothermal Sediment.</title>
        <authorList>
            <person name="Zhou Z."/>
            <person name="Liu Y."/>
            <person name="Xu W."/>
            <person name="Pan J."/>
            <person name="Luo Z.H."/>
            <person name="Li M."/>
        </authorList>
    </citation>
    <scope>NUCLEOTIDE SEQUENCE [LARGE SCALE GENOMIC DNA]</scope>
    <source>
        <strain evidence="11">SpSt-767</strain>
    </source>
</reference>
<dbReference type="EMBL" id="DTGR01000151">
    <property type="protein sequence ID" value="HHS29930.1"/>
    <property type="molecule type" value="Genomic_DNA"/>
</dbReference>
<feature type="binding site" evidence="9">
    <location>
        <position position="261"/>
    </location>
    <ligand>
        <name>dimethylallyl diphosphate</name>
        <dbReference type="ChEBI" id="CHEBI:57623"/>
    </ligand>
</feature>
<feature type="binding site" evidence="9">
    <location>
        <position position="261"/>
    </location>
    <ligand>
        <name>(2E)-4-hydroxy-3-methylbut-2-enyl diphosphate</name>
        <dbReference type="ChEBI" id="CHEBI:128753"/>
    </ligand>
</feature>
<feature type="binding site" evidence="9">
    <location>
        <position position="12"/>
    </location>
    <ligand>
        <name>[4Fe-4S] cluster</name>
        <dbReference type="ChEBI" id="CHEBI:49883"/>
    </ligand>
</feature>
<feature type="transmembrane region" description="Helical" evidence="10">
    <location>
        <begin position="521"/>
        <end position="540"/>
    </location>
</feature>
<comment type="caution">
    <text evidence="9">Lacks conserved residue(s) required for the propagation of feature annotation.</text>
</comment>
<dbReference type="InterPro" id="IPR000537">
    <property type="entry name" value="UbiA_prenyltransferase"/>
</dbReference>
<comment type="catalytic activity">
    <reaction evidence="9">
        <text>isopentenyl diphosphate + 2 oxidized [2Fe-2S]-[ferredoxin] + H2O = (2E)-4-hydroxy-3-methylbut-2-enyl diphosphate + 2 reduced [2Fe-2S]-[ferredoxin] + 2 H(+)</text>
        <dbReference type="Rhea" id="RHEA:24488"/>
        <dbReference type="Rhea" id="RHEA-COMP:10000"/>
        <dbReference type="Rhea" id="RHEA-COMP:10001"/>
        <dbReference type="ChEBI" id="CHEBI:15377"/>
        <dbReference type="ChEBI" id="CHEBI:15378"/>
        <dbReference type="ChEBI" id="CHEBI:33737"/>
        <dbReference type="ChEBI" id="CHEBI:33738"/>
        <dbReference type="ChEBI" id="CHEBI:128753"/>
        <dbReference type="ChEBI" id="CHEBI:128769"/>
        <dbReference type="EC" id="1.17.7.4"/>
    </reaction>
</comment>
<comment type="subcellular location">
    <subcellularLocation>
        <location evidence="1">Membrane</location>
        <topology evidence="1">Multi-pass membrane protein</topology>
    </subcellularLocation>
</comment>
<dbReference type="GO" id="GO:0051539">
    <property type="term" value="F:4 iron, 4 sulfur cluster binding"/>
    <property type="evidence" value="ECO:0007669"/>
    <property type="project" value="UniProtKB-UniRule"/>
</dbReference>
<organism evidence="11">
    <name type="scientific">Desulfobacca acetoxidans</name>
    <dbReference type="NCBI Taxonomy" id="60893"/>
    <lineage>
        <taxon>Bacteria</taxon>
        <taxon>Pseudomonadati</taxon>
        <taxon>Thermodesulfobacteriota</taxon>
        <taxon>Desulfobaccia</taxon>
        <taxon>Desulfobaccales</taxon>
        <taxon>Desulfobaccaceae</taxon>
        <taxon>Desulfobacca</taxon>
    </lineage>
</organism>
<feature type="transmembrane region" description="Helical" evidence="10">
    <location>
        <begin position="301"/>
        <end position="318"/>
    </location>
</feature>
<feature type="binding site" evidence="9">
    <location>
        <position position="73"/>
    </location>
    <ligand>
        <name>dimethylallyl diphosphate</name>
        <dbReference type="ChEBI" id="CHEBI:57623"/>
    </ligand>
</feature>
<feature type="transmembrane region" description="Helical" evidence="10">
    <location>
        <begin position="451"/>
        <end position="476"/>
    </location>
</feature>
<evidence type="ECO:0000256" key="5">
    <source>
        <dbReference type="ARBA" id="ARBA00022989"/>
    </source>
</evidence>
<evidence type="ECO:0000256" key="10">
    <source>
        <dbReference type="SAM" id="Phobius"/>
    </source>
</evidence>
<evidence type="ECO:0000256" key="8">
    <source>
        <dbReference type="ARBA" id="ARBA00023136"/>
    </source>
</evidence>
<evidence type="ECO:0000256" key="3">
    <source>
        <dbReference type="ARBA" id="ARBA00022692"/>
    </source>
</evidence>
<gene>
    <name evidence="9 11" type="primary">ispH</name>
    <name evidence="11" type="ORF">ENV52_09560</name>
</gene>
<evidence type="ECO:0000256" key="2">
    <source>
        <dbReference type="ARBA" id="ARBA00022485"/>
    </source>
</evidence>
<evidence type="ECO:0000256" key="7">
    <source>
        <dbReference type="ARBA" id="ARBA00023014"/>
    </source>
</evidence>
<feature type="binding site" evidence="9">
    <location>
        <position position="189"/>
    </location>
    <ligand>
        <name>[4Fe-4S] cluster</name>
        <dbReference type="ChEBI" id="CHEBI:49883"/>
    </ligand>
</feature>
<keyword evidence="5 10" id="KW-1133">Transmembrane helix</keyword>
<feature type="binding site" evidence="9">
    <location>
        <position position="41"/>
    </location>
    <ligand>
        <name>isopentenyl diphosphate</name>
        <dbReference type="ChEBI" id="CHEBI:128769"/>
    </ligand>
</feature>
<feature type="binding site" evidence="9">
    <location>
        <position position="123"/>
    </location>
    <ligand>
        <name>dimethylallyl diphosphate</name>
        <dbReference type="ChEBI" id="CHEBI:57623"/>
    </ligand>
</feature>
<protein>
    <recommendedName>
        <fullName evidence="9">4-hydroxy-3-methylbut-2-enyl diphosphate reductase</fullName>
        <shortName evidence="9">HMBPP reductase</shortName>
        <ecNumber evidence="9">1.17.7.4</ecNumber>
    </recommendedName>
</protein>
<feature type="binding site" evidence="9">
    <location>
        <position position="219"/>
    </location>
    <ligand>
        <name>(2E)-4-hydroxy-3-methylbut-2-enyl diphosphate</name>
        <dbReference type="ChEBI" id="CHEBI:128753"/>
    </ligand>
</feature>
<sequence length="590" mass="64777">MKVVLAKTSGFCMGVKNAMEMVLRAIQENHTHIYTYGPLIHNPQVMDLLKERGIKILKEGEVPKAGLVVIRAHGIPPQERQELEAAGVRIIDATCVRVARVQAIIRRWAHKGYATIIVGDADHPEVRGLMGHTRGRGFVVKTPEDVAALPELNEVIVVAQTTQSEEHFQELVHYITARFPNAEIRNTICDATASRQGEIEELARQVEALVVVGGRNSGNTQRLVEISRATGLPTFHVETEQELDLRALSRYETVGVTAGASTPHWLIGNVVSSLKHAWAFRPGSLTSYLFRVWRFFLKSNLYVALGAGCLSYVSSILQGVWPDFAYFFVAFFYVYAMHILNHFTDVASKLNDPVQTMFYGRHRRFLLVSGALSSVSSLALGLYLGWEPFAFILAMSFLGIFYNLKLIPGRLAAATQIARLKEIPGSKTVFTAVAWGVLAALIPVVCSEERLSAATAVAFFFVAGLVFIRTGLFEILAIEGDRVVGKETLAIALGRRLTLDLLTAGSVSLILMLLAAASAGVIPSLGFVLSLCGVYALVYLTLYRFGLMESGLFLESLVEGNMILAGLLAFLLDPHYGPFQALLEICRHLT</sequence>
<feature type="binding site" evidence="9">
    <location>
        <position position="73"/>
    </location>
    <ligand>
        <name>(2E)-4-hydroxy-3-methylbut-2-enyl diphosphate</name>
        <dbReference type="ChEBI" id="CHEBI:128753"/>
    </ligand>
</feature>
<evidence type="ECO:0000256" key="4">
    <source>
        <dbReference type="ARBA" id="ARBA00022723"/>
    </source>
</evidence>
<feature type="binding site" evidence="9">
    <location>
        <position position="41"/>
    </location>
    <ligand>
        <name>(2E)-4-hydroxy-3-methylbut-2-enyl diphosphate</name>
        <dbReference type="ChEBI" id="CHEBI:128753"/>
    </ligand>
</feature>
<keyword evidence="3 10" id="KW-0812">Transmembrane</keyword>
<dbReference type="CDD" id="cd13944">
    <property type="entry name" value="lytB_ispH"/>
    <property type="match status" value="1"/>
</dbReference>
<keyword evidence="6 9" id="KW-0408">Iron</keyword>
<dbReference type="InterPro" id="IPR003451">
    <property type="entry name" value="LytB/IspH"/>
</dbReference>
<feature type="binding site" evidence="9">
    <location>
        <position position="217"/>
    </location>
    <ligand>
        <name>(2E)-4-hydroxy-3-methylbut-2-enyl diphosphate</name>
        <dbReference type="ChEBI" id="CHEBI:128753"/>
    </ligand>
</feature>
<dbReference type="PANTHER" id="PTHR30426:SF0">
    <property type="entry name" value="4-HYDROXY-3-METHYLBUT-2-ENYL DIPHOSPHATE REDUCTASE"/>
    <property type="match status" value="1"/>
</dbReference>
<feature type="transmembrane region" description="Helical" evidence="10">
    <location>
        <begin position="365"/>
        <end position="383"/>
    </location>
</feature>
<dbReference type="Pfam" id="PF02401">
    <property type="entry name" value="LYTB"/>
    <property type="match status" value="1"/>
</dbReference>
<dbReference type="AlphaFoldDB" id="A0A7V6A4B1"/>
<name>A0A7V6A4B1_9BACT</name>
<dbReference type="GO" id="GO:0046872">
    <property type="term" value="F:metal ion binding"/>
    <property type="evidence" value="ECO:0007669"/>
    <property type="project" value="UniProtKB-KW"/>
</dbReference>
<keyword evidence="7 9" id="KW-0411">Iron-sulfur</keyword>
<feature type="transmembrane region" description="Helical" evidence="10">
    <location>
        <begin position="389"/>
        <end position="407"/>
    </location>
</feature>
<comment type="pathway">
    <text evidence="9">Isoprenoid biosynthesis; isopentenyl diphosphate biosynthesis via DXP pathway; isopentenyl diphosphate from 1-deoxy-D-xylulose 5-phosphate: step 6/6.</text>
</comment>
<comment type="cofactor">
    <cofactor evidence="9">
        <name>[4Fe-4S] cluster</name>
        <dbReference type="ChEBI" id="CHEBI:49883"/>
    </cofactor>
    <text evidence="9">Binds 1 [4Fe-4S] cluster per subunit.</text>
</comment>
<accession>A0A7V6A4B1</accession>
<feature type="active site" description="Proton donor" evidence="9">
    <location>
        <position position="125"/>
    </location>
</feature>
<dbReference type="CDD" id="cd13967">
    <property type="entry name" value="PT_UbiA_5"/>
    <property type="match status" value="1"/>
</dbReference>
<comment type="catalytic activity">
    <reaction evidence="9">
        <text>dimethylallyl diphosphate + 2 oxidized [2Fe-2S]-[ferredoxin] + H2O = (2E)-4-hydroxy-3-methylbut-2-enyl diphosphate + 2 reduced [2Fe-2S]-[ferredoxin] + 2 H(+)</text>
        <dbReference type="Rhea" id="RHEA:24825"/>
        <dbReference type="Rhea" id="RHEA-COMP:10000"/>
        <dbReference type="Rhea" id="RHEA-COMP:10001"/>
        <dbReference type="ChEBI" id="CHEBI:15377"/>
        <dbReference type="ChEBI" id="CHEBI:15378"/>
        <dbReference type="ChEBI" id="CHEBI:33737"/>
        <dbReference type="ChEBI" id="CHEBI:33738"/>
        <dbReference type="ChEBI" id="CHEBI:57623"/>
        <dbReference type="ChEBI" id="CHEBI:128753"/>
        <dbReference type="EC" id="1.17.7.4"/>
    </reaction>
</comment>
<dbReference type="GO" id="GO:0019288">
    <property type="term" value="P:isopentenyl diphosphate biosynthetic process, methylerythritol 4-phosphate pathway"/>
    <property type="evidence" value="ECO:0007669"/>
    <property type="project" value="UniProtKB-UniRule"/>
</dbReference>
<feature type="binding site" evidence="9">
    <location>
        <position position="161"/>
    </location>
    <ligand>
        <name>(2E)-4-hydroxy-3-methylbut-2-enyl diphosphate</name>
        <dbReference type="ChEBI" id="CHEBI:128753"/>
    </ligand>
</feature>
<feature type="binding site" evidence="9">
    <location>
        <position position="95"/>
    </location>
    <ligand>
        <name>[4Fe-4S] cluster</name>
        <dbReference type="ChEBI" id="CHEBI:49883"/>
    </ligand>
</feature>
<dbReference type="EC" id="1.17.7.4" evidence="9"/>
<feature type="transmembrane region" description="Helical" evidence="10">
    <location>
        <begin position="428"/>
        <end position="445"/>
    </location>
</feature>
<feature type="binding site" evidence="9">
    <location>
        <position position="261"/>
    </location>
    <ligand>
        <name>isopentenyl diphosphate</name>
        <dbReference type="ChEBI" id="CHEBI:128769"/>
    </ligand>
</feature>